<dbReference type="PANTHER" id="PTHR22749:SF6">
    <property type="entry name" value="RIBOFLAVIN KINASE"/>
    <property type="match status" value="1"/>
</dbReference>
<dbReference type="InterPro" id="IPR023468">
    <property type="entry name" value="Riboflavin_kinase"/>
</dbReference>
<evidence type="ECO:0000256" key="5">
    <source>
        <dbReference type="ARBA" id="ARBA00022679"/>
    </source>
</evidence>
<keyword evidence="5 11" id="KW-0808">Transferase</keyword>
<reference evidence="13 14" key="1">
    <citation type="submission" date="2023-09" db="EMBL/GenBank/DDBJ databases">
        <title>Complete Genome and Methylome dissection of Bacillus brevis NEB573 original source of BbsI restriction endonuclease.</title>
        <authorList>
            <person name="Fomenkov A."/>
            <person name="Roberts R.D."/>
        </authorList>
    </citation>
    <scope>NUCLEOTIDE SEQUENCE [LARGE SCALE GENOMIC DNA]</scope>
    <source>
        <strain evidence="13 14">NEB573</strain>
    </source>
</reference>
<feature type="domain" description="FAD synthetase" evidence="12">
    <location>
        <begin position="17"/>
        <end position="168"/>
    </location>
</feature>
<name>A0ABY9T5L0_BREBE</name>
<evidence type="ECO:0000313" key="14">
    <source>
        <dbReference type="Proteomes" id="UP001256827"/>
    </source>
</evidence>
<dbReference type="SUPFAM" id="SSF52374">
    <property type="entry name" value="Nucleotidylyl transferase"/>
    <property type="match status" value="1"/>
</dbReference>
<dbReference type="EMBL" id="CP134050">
    <property type="protein sequence ID" value="WNC15137.1"/>
    <property type="molecule type" value="Genomic_DNA"/>
</dbReference>
<dbReference type="Proteomes" id="UP001256827">
    <property type="component" value="Chromosome"/>
</dbReference>
<comment type="similarity">
    <text evidence="11">Belongs to the ribF family.</text>
</comment>
<dbReference type="PANTHER" id="PTHR22749">
    <property type="entry name" value="RIBOFLAVIN KINASE/FMN ADENYLYLTRANSFERASE"/>
    <property type="match status" value="1"/>
</dbReference>
<dbReference type="InterPro" id="IPR014729">
    <property type="entry name" value="Rossmann-like_a/b/a_fold"/>
</dbReference>
<evidence type="ECO:0000256" key="1">
    <source>
        <dbReference type="ARBA" id="ARBA00004726"/>
    </source>
</evidence>
<evidence type="ECO:0000256" key="2">
    <source>
        <dbReference type="ARBA" id="ARBA00005201"/>
    </source>
</evidence>
<dbReference type="InterPro" id="IPR002606">
    <property type="entry name" value="Riboflavin_kinase_bac"/>
</dbReference>
<evidence type="ECO:0000256" key="6">
    <source>
        <dbReference type="ARBA" id="ARBA00022695"/>
    </source>
</evidence>
<comment type="pathway">
    <text evidence="1 11">Cofactor biosynthesis; FAD biosynthesis; FAD from FMN: step 1/1.</text>
</comment>
<proteinExistence type="inferred from homology"/>
<comment type="catalytic activity">
    <reaction evidence="10 11">
        <text>FMN + ATP + H(+) = FAD + diphosphate</text>
        <dbReference type="Rhea" id="RHEA:17237"/>
        <dbReference type="ChEBI" id="CHEBI:15378"/>
        <dbReference type="ChEBI" id="CHEBI:30616"/>
        <dbReference type="ChEBI" id="CHEBI:33019"/>
        <dbReference type="ChEBI" id="CHEBI:57692"/>
        <dbReference type="ChEBI" id="CHEBI:58210"/>
        <dbReference type="EC" id="2.7.7.2"/>
    </reaction>
</comment>
<dbReference type="InterPro" id="IPR004821">
    <property type="entry name" value="Cyt_trans-like"/>
</dbReference>
<evidence type="ECO:0000256" key="11">
    <source>
        <dbReference type="PIRNR" id="PIRNR004491"/>
    </source>
</evidence>
<keyword evidence="3 11" id="KW-0285">Flavoprotein</keyword>
<keyword evidence="8 11" id="KW-0274">FAD</keyword>
<dbReference type="CDD" id="cd02064">
    <property type="entry name" value="FAD_synthetase_N"/>
    <property type="match status" value="1"/>
</dbReference>
<dbReference type="EC" id="2.7.1.26" evidence="11"/>
<keyword evidence="4 11" id="KW-0288">FMN</keyword>
<dbReference type="PIRSF" id="PIRSF004491">
    <property type="entry name" value="FAD_Synth"/>
    <property type="match status" value="1"/>
</dbReference>
<evidence type="ECO:0000313" key="13">
    <source>
        <dbReference type="EMBL" id="WNC15137.1"/>
    </source>
</evidence>
<keyword evidence="7 11" id="KW-0547">Nucleotide-binding</keyword>
<protein>
    <recommendedName>
        <fullName evidence="11">Riboflavin biosynthesis protein</fullName>
    </recommendedName>
    <domain>
        <recommendedName>
            <fullName evidence="11">Riboflavin kinase</fullName>
            <ecNumber evidence="11">2.7.1.26</ecNumber>
        </recommendedName>
        <alternativeName>
            <fullName evidence="11">Flavokinase</fullName>
        </alternativeName>
    </domain>
    <domain>
        <recommendedName>
            <fullName evidence="11">FMN adenylyltransferase</fullName>
            <ecNumber evidence="11">2.7.7.2</ecNumber>
        </recommendedName>
        <alternativeName>
            <fullName evidence="11">FAD pyrophosphorylase</fullName>
        </alternativeName>
        <alternativeName>
            <fullName evidence="11">FAD synthase</fullName>
        </alternativeName>
    </domain>
</protein>
<comment type="catalytic activity">
    <reaction evidence="11">
        <text>riboflavin + ATP = FMN + ADP + H(+)</text>
        <dbReference type="Rhea" id="RHEA:14357"/>
        <dbReference type="ChEBI" id="CHEBI:15378"/>
        <dbReference type="ChEBI" id="CHEBI:30616"/>
        <dbReference type="ChEBI" id="CHEBI:57986"/>
        <dbReference type="ChEBI" id="CHEBI:58210"/>
        <dbReference type="ChEBI" id="CHEBI:456216"/>
        <dbReference type="EC" id="2.7.1.26"/>
    </reaction>
</comment>
<gene>
    <name evidence="13" type="ORF">RGB73_01805</name>
</gene>
<dbReference type="RefSeq" id="WP_310768493.1">
    <property type="nucleotide sequence ID" value="NZ_CP134050.1"/>
</dbReference>
<keyword evidence="6 11" id="KW-0548">Nucleotidyltransferase</keyword>
<organism evidence="13 14">
    <name type="scientific">Brevibacillus brevis</name>
    <name type="common">Bacillus brevis</name>
    <dbReference type="NCBI Taxonomy" id="1393"/>
    <lineage>
        <taxon>Bacteria</taxon>
        <taxon>Bacillati</taxon>
        <taxon>Bacillota</taxon>
        <taxon>Bacilli</taxon>
        <taxon>Bacillales</taxon>
        <taxon>Paenibacillaceae</taxon>
        <taxon>Brevibacillus</taxon>
    </lineage>
</organism>
<comment type="pathway">
    <text evidence="2 11">Cofactor biosynthesis; FMN biosynthesis; FMN from riboflavin (ATP route): step 1/1.</text>
</comment>
<keyword evidence="14" id="KW-1185">Reference proteome</keyword>
<dbReference type="EC" id="2.7.7.2" evidence="11"/>
<sequence>MEMEYITHSPDVSLPMDEQHVMAVGFFDGVHLGHQSLLQQAKAIAKKEGLKFTVMTFDPHPHEIIKQETDRRYITPLDSKLQRISAFGADKIFVITFNSSFASIPADTFIRKYMIGLHAKHVVVGFDFTFGHKAQGDVEYLRQFSKDHSFEVTVMAKMTQCNQKISSTLIRNLIRVGDVHLIPHYLGKHYEIRGAFVESSSQSFRIDPKYVMPKPGLYQVEIQTCGTTTKGLLYCGDESCMVSSRSIVPQTGEDITVKFLQRSASKMPVTR</sequence>
<dbReference type="Pfam" id="PF06574">
    <property type="entry name" value="FAD_syn"/>
    <property type="match status" value="1"/>
</dbReference>
<evidence type="ECO:0000256" key="7">
    <source>
        <dbReference type="ARBA" id="ARBA00022741"/>
    </source>
</evidence>
<evidence type="ECO:0000256" key="8">
    <source>
        <dbReference type="ARBA" id="ARBA00022827"/>
    </source>
</evidence>
<dbReference type="NCBIfam" id="TIGR00125">
    <property type="entry name" value="cyt_tran_rel"/>
    <property type="match status" value="1"/>
</dbReference>
<evidence type="ECO:0000256" key="10">
    <source>
        <dbReference type="ARBA" id="ARBA00049494"/>
    </source>
</evidence>
<evidence type="ECO:0000256" key="3">
    <source>
        <dbReference type="ARBA" id="ARBA00022630"/>
    </source>
</evidence>
<evidence type="ECO:0000256" key="9">
    <source>
        <dbReference type="ARBA" id="ARBA00022840"/>
    </source>
</evidence>
<accession>A0ABY9T5L0</accession>
<dbReference type="Gene3D" id="3.40.50.620">
    <property type="entry name" value="HUPs"/>
    <property type="match status" value="1"/>
</dbReference>
<dbReference type="InterPro" id="IPR015864">
    <property type="entry name" value="FAD_synthase"/>
</dbReference>
<keyword evidence="9 11" id="KW-0067">ATP-binding</keyword>
<keyword evidence="11" id="KW-0418">Kinase</keyword>
<evidence type="ECO:0000259" key="12">
    <source>
        <dbReference type="Pfam" id="PF06574"/>
    </source>
</evidence>
<evidence type="ECO:0000256" key="4">
    <source>
        <dbReference type="ARBA" id="ARBA00022643"/>
    </source>
</evidence>